<evidence type="ECO:0000256" key="2">
    <source>
        <dbReference type="ARBA" id="ARBA00022617"/>
    </source>
</evidence>
<dbReference type="RefSeq" id="WP_099799579.1">
    <property type="nucleotide sequence ID" value="NZ_CP018092.1"/>
</dbReference>
<dbReference type="AlphaFoldDB" id="A0A2D2Q425"/>
<dbReference type="SUPFAM" id="SSF46626">
    <property type="entry name" value="Cytochrome c"/>
    <property type="match status" value="1"/>
</dbReference>
<sequence>MRLVSTVASGSSLWRWVLPLAILLTVLGCWGVALLLPLTDPYVQSVRSLVADVKRGEQIYIMNCAGCHGLEGKGQVGPTLIQISRRRSQPQLIHQIVSGETPPMPKFQAQPQDMADLLSYLKTL</sequence>
<evidence type="ECO:0000256" key="7">
    <source>
        <dbReference type="SAM" id="Phobius"/>
    </source>
</evidence>
<dbReference type="PROSITE" id="PS51257">
    <property type="entry name" value="PROKAR_LIPOPROTEIN"/>
    <property type="match status" value="1"/>
</dbReference>
<dbReference type="GO" id="GO:0009055">
    <property type="term" value="F:electron transfer activity"/>
    <property type="evidence" value="ECO:0007669"/>
    <property type="project" value="InterPro"/>
</dbReference>
<dbReference type="OrthoDB" id="7933886at2"/>
<keyword evidence="5 6" id="KW-0408">Iron</keyword>
<feature type="transmembrane region" description="Helical" evidence="7">
    <location>
        <begin position="16"/>
        <end position="38"/>
    </location>
</feature>
<keyword evidence="7" id="KW-0812">Transmembrane</keyword>
<evidence type="ECO:0000313" key="10">
    <source>
        <dbReference type="Proteomes" id="UP000231057"/>
    </source>
</evidence>
<keyword evidence="7" id="KW-0472">Membrane</keyword>
<dbReference type="KEGG" id="slw:BRW62_11405"/>
<dbReference type="Pfam" id="PF13442">
    <property type="entry name" value="Cytochrome_CBB3"/>
    <property type="match status" value="1"/>
</dbReference>
<feature type="domain" description="Cytochrome c" evidence="8">
    <location>
        <begin position="51"/>
        <end position="124"/>
    </location>
</feature>
<dbReference type="PANTHER" id="PTHR37823:SF1">
    <property type="entry name" value="CYTOCHROME C-553-LIKE"/>
    <property type="match status" value="1"/>
</dbReference>
<protein>
    <submittedName>
        <fullName evidence="9">Cytochrome</fullName>
    </submittedName>
</protein>
<gene>
    <name evidence="9" type="ORF">BRW62_11405</name>
</gene>
<keyword evidence="10" id="KW-1185">Reference proteome</keyword>
<keyword evidence="1" id="KW-0813">Transport</keyword>
<evidence type="ECO:0000256" key="3">
    <source>
        <dbReference type="ARBA" id="ARBA00022723"/>
    </source>
</evidence>
<dbReference type="Proteomes" id="UP000231057">
    <property type="component" value="Chromosome"/>
</dbReference>
<dbReference type="GO" id="GO:0020037">
    <property type="term" value="F:heme binding"/>
    <property type="evidence" value="ECO:0007669"/>
    <property type="project" value="InterPro"/>
</dbReference>
<evidence type="ECO:0000256" key="1">
    <source>
        <dbReference type="ARBA" id="ARBA00022448"/>
    </source>
</evidence>
<reference evidence="10" key="2">
    <citation type="journal article" date="2022" name="Front. Microbiol.">
        <title>Comparative Genomic Analysis Revealed Distinct Molecular Components and Organization of CO2-Concentrating Mechanism in Thermophilic Cyanobacteria.</title>
        <authorList>
            <person name="Tang J."/>
            <person name="Zhou H."/>
            <person name="Yao D."/>
            <person name="Riaz S."/>
            <person name="You D."/>
            <person name="Klepacz-Smolka A."/>
            <person name="Daroch M."/>
        </authorList>
    </citation>
    <scope>NUCLEOTIDE SEQUENCE [LARGE SCALE GENOMIC DNA]</scope>
    <source>
        <strain evidence="10">PCC 6715</strain>
    </source>
</reference>
<dbReference type="InterPro" id="IPR009056">
    <property type="entry name" value="Cyt_c-like_dom"/>
</dbReference>
<evidence type="ECO:0000259" key="8">
    <source>
        <dbReference type="PROSITE" id="PS51007"/>
    </source>
</evidence>
<reference evidence="9 10" key="1">
    <citation type="submission" date="2016-11" db="EMBL/GenBank/DDBJ databases">
        <title>Complete genome sequence of thermophilic cyanobacteria strain Synechococcus sp. PCC6715.</title>
        <authorList>
            <person name="Tang J."/>
            <person name="Daroch M."/>
            <person name="Liang Y."/>
            <person name="Jiang D."/>
            <person name="Shah M."/>
        </authorList>
    </citation>
    <scope>NUCLEOTIDE SEQUENCE [LARGE SCALE GENOMIC DNA]</scope>
    <source>
        <strain evidence="9 10">PCC 6715</strain>
    </source>
</reference>
<organism evidence="9 10">
    <name type="scientific">Parathermosynechococcus lividus PCC 6715</name>
    <dbReference type="NCBI Taxonomy" id="1917166"/>
    <lineage>
        <taxon>Bacteria</taxon>
        <taxon>Bacillati</taxon>
        <taxon>Cyanobacteriota</taxon>
        <taxon>Cyanophyceae</taxon>
        <taxon>Acaryochloridales</taxon>
        <taxon>Thermosynechococcaceae</taxon>
        <taxon>Parathermosynechococcus</taxon>
    </lineage>
</organism>
<dbReference type="PANTHER" id="PTHR37823">
    <property type="entry name" value="CYTOCHROME C-553-LIKE"/>
    <property type="match status" value="1"/>
</dbReference>
<dbReference type="GO" id="GO:0046872">
    <property type="term" value="F:metal ion binding"/>
    <property type="evidence" value="ECO:0007669"/>
    <property type="project" value="UniProtKB-KW"/>
</dbReference>
<name>A0A2D2Q425_PARLV</name>
<accession>A0A2D2Q425</accession>
<proteinExistence type="predicted"/>
<keyword evidence="4" id="KW-0249">Electron transport</keyword>
<keyword evidence="7" id="KW-1133">Transmembrane helix</keyword>
<evidence type="ECO:0000313" key="9">
    <source>
        <dbReference type="EMBL" id="ATS19242.1"/>
    </source>
</evidence>
<evidence type="ECO:0000256" key="5">
    <source>
        <dbReference type="ARBA" id="ARBA00023004"/>
    </source>
</evidence>
<dbReference type="InterPro" id="IPR036909">
    <property type="entry name" value="Cyt_c-like_dom_sf"/>
</dbReference>
<dbReference type="InterPro" id="IPR051811">
    <property type="entry name" value="Cytochrome_c550/c551-like"/>
</dbReference>
<keyword evidence="2 6" id="KW-0349">Heme</keyword>
<evidence type="ECO:0000256" key="4">
    <source>
        <dbReference type="ARBA" id="ARBA00022982"/>
    </source>
</evidence>
<dbReference type="EMBL" id="CP018092">
    <property type="protein sequence ID" value="ATS19242.1"/>
    <property type="molecule type" value="Genomic_DNA"/>
</dbReference>
<dbReference type="Gene3D" id="1.10.760.10">
    <property type="entry name" value="Cytochrome c-like domain"/>
    <property type="match status" value="1"/>
</dbReference>
<dbReference type="PROSITE" id="PS51007">
    <property type="entry name" value="CYTC"/>
    <property type="match status" value="1"/>
</dbReference>
<evidence type="ECO:0000256" key="6">
    <source>
        <dbReference type="PROSITE-ProRule" id="PRU00433"/>
    </source>
</evidence>
<keyword evidence="3 6" id="KW-0479">Metal-binding</keyword>